<evidence type="ECO:0008006" key="4">
    <source>
        <dbReference type="Google" id="ProtNLM"/>
    </source>
</evidence>
<feature type="compositionally biased region" description="Acidic residues" evidence="1">
    <location>
        <begin position="1"/>
        <end position="15"/>
    </location>
</feature>
<dbReference type="Proteomes" id="UP001194696">
    <property type="component" value="Unassembled WGS sequence"/>
</dbReference>
<feature type="region of interest" description="Disordered" evidence="1">
    <location>
        <begin position="57"/>
        <end position="104"/>
    </location>
</feature>
<feature type="compositionally biased region" description="Acidic residues" evidence="1">
    <location>
        <begin position="83"/>
        <end position="92"/>
    </location>
</feature>
<accession>A0ABQ7K964</accession>
<gene>
    <name evidence="2" type="ORF">BGZ96_001344</name>
</gene>
<evidence type="ECO:0000313" key="3">
    <source>
        <dbReference type="Proteomes" id="UP001194696"/>
    </source>
</evidence>
<feature type="compositionally biased region" description="Basic and acidic residues" evidence="1">
    <location>
        <begin position="57"/>
        <end position="70"/>
    </location>
</feature>
<comment type="caution">
    <text evidence="2">The sequence shown here is derived from an EMBL/GenBank/DDBJ whole genome shotgun (WGS) entry which is preliminary data.</text>
</comment>
<dbReference type="EMBL" id="JAAAIM010000122">
    <property type="protein sequence ID" value="KAG0294349.1"/>
    <property type="molecule type" value="Genomic_DNA"/>
</dbReference>
<reference evidence="2 3" key="1">
    <citation type="journal article" date="2020" name="Fungal Divers.">
        <title>Resolving the Mortierellaceae phylogeny through synthesis of multi-gene phylogenetics and phylogenomics.</title>
        <authorList>
            <person name="Vandepol N."/>
            <person name="Liber J."/>
            <person name="Desiro A."/>
            <person name="Na H."/>
            <person name="Kennedy M."/>
            <person name="Barry K."/>
            <person name="Grigoriev I.V."/>
            <person name="Miller A.N."/>
            <person name="O'Donnell K."/>
            <person name="Stajich J.E."/>
            <person name="Bonito G."/>
        </authorList>
    </citation>
    <scope>NUCLEOTIDE SEQUENCE [LARGE SCALE GENOMIC DNA]</scope>
    <source>
        <strain evidence="2 3">AD045</strain>
    </source>
</reference>
<proteinExistence type="predicted"/>
<evidence type="ECO:0000256" key="1">
    <source>
        <dbReference type="SAM" id="MobiDB-lite"/>
    </source>
</evidence>
<feature type="compositionally biased region" description="Acidic residues" evidence="1">
    <location>
        <begin position="33"/>
        <end position="45"/>
    </location>
</feature>
<feature type="region of interest" description="Disordered" evidence="1">
    <location>
        <begin position="1"/>
        <end position="45"/>
    </location>
</feature>
<organism evidence="2 3">
    <name type="scientific">Linnemannia gamsii</name>
    <dbReference type="NCBI Taxonomy" id="64522"/>
    <lineage>
        <taxon>Eukaryota</taxon>
        <taxon>Fungi</taxon>
        <taxon>Fungi incertae sedis</taxon>
        <taxon>Mucoromycota</taxon>
        <taxon>Mortierellomycotina</taxon>
        <taxon>Mortierellomycetes</taxon>
        <taxon>Mortierellales</taxon>
        <taxon>Mortierellaceae</taxon>
        <taxon>Linnemannia</taxon>
    </lineage>
</organism>
<evidence type="ECO:0000313" key="2">
    <source>
        <dbReference type="EMBL" id="KAG0294349.1"/>
    </source>
</evidence>
<name>A0ABQ7K964_9FUNG</name>
<keyword evidence="3" id="KW-1185">Reference proteome</keyword>
<sequence>MEQNYSEEQDDFTESETDHDTDFGGGGENIEVNSDEELQNTQENTEDMVDIAREMRRVDVNSDASEKEGIEDILTQASRDYNTEVDEDEDDDGLRTCSCEDPKDSFVDHKHCKHFRNSDE</sequence>
<protein>
    <recommendedName>
        <fullName evidence="4">SWIM-type domain-containing protein</fullName>
    </recommendedName>
</protein>